<dbReference type="PANTHER" id="PTHR22901">
    <property type="entry name" value="SIALATE O-ACETYLESTERASE"/>
    <property type="match status" value="1"/>
</dbReference>
<protein>
    <recommendedName>
        <fullName evidence="3">Sialate O-acetylesterase domain-containing protein</fullName>
    </recommendedName>
</protein>
<dbReference type="Pfam" id="PF03629">
    <property type="entry name" value="SASA"/>
    <property type="match status" value="1"/>
</dbReference>
<keyword evidence="1" id="KW-0378">Hydrolase</keyword>
<accession>A0A6C2UAZ7</accession>
<dbReference type="GO" id="GO:0001681">
    <property type="term" value="F:sialate O-acetylesterase activity"/>
    <property type="evidence" value="ECO:0007669"/>
    <property type="project" value="InterPro"/>
</dbReference>
<dbReference type="SUPFAM" id="SSF52266">
    <property type="entry name" value="SGNH hydrolase"/>
    <property type="match status" value="1"/>
</dbReference>
<organism evidence="4 5">
    <name type="scientific">Pontiella desulfatans</name>
    <dbReference type="NCBI Taxonomy" id="2750659"/>
    <lineage>
        <taxon>Bacteria</taxon>
        <taxon>Pseudomonadati</taxon>
        <taxon>Kiritimatiellota</taxon>
        <taxon>Kiritimatiellia</taxon>
        <taxon>Kiritimatiellales</taxon>
        <taxon>Pontiellaceae</taxon>
        <taxon>Pontiella</taxon>
    </lineage>
</organism>
<dbReference type="Gene3D" id="3.40.50.1110">
    <property type="entry name" value="SGNH hydrolase"/>
    <property type="match status" value="1"/>
</dbReference>
<dbReference type="Gene3D" id="2.60.40.10">
    <property type="entry name" value="Immunoglobulins"/>
    <property type="match status" value="1"/>
</dbReference>
<dbReference type="Proteomes" id="UP000366872">
    <property type="component" value="Unassembled WGS sequence"/>
</dbReference>
<dbReference type="InterPro" id="IPR005181">
    <property type="entry name" value="SASA"/>
</dbReference>
<evidence type="ECO:0000256" key="1">
    <source>
        <dbReference type="ARBA" id="ARBA00022801"/>
    </source>
</evidence>
<dbReference type="AlphaFoldDB" id="A0A6C2UAZ7"/>
<evidence type="ECO:0000313" key="5">
    <source>
        <dbReference type="Proteomes" id="UP000366872"/>
    </source>
</evidence>
<proteinExistence type="predicted"/>
<evidence type="ECO:0000256" key="2">
    <source>
        <dbReference type="SAM" id="MobiDB-lite"/>
    </source>
</evidence>
<dbReference type="GO" id="GO:0005975">
    <property type="term" value="P:carbohydrate metabolic process"/>
    <property type="evidence" value="ECO:0007669"/>
    <property type="project" value="TreeGrafter"/>
</dbReference>
<dbReference type="InterPro" id="IPR013783">
    <property type="entry name" value="Ig-like_fold"/>
</dbReference>
<feature type="region of interest" description="Disordered" evidence="2">
    <location>
        <begin position="447"/>
        <end position="468"/>
    </location>
</feature>
<reference evidence="4 5" key="1">
    <citation type="submission" date="2019-04" db="EMBL/GenBank/DDBJ databases">
        <authorList>
            <person name="Van Vliet M D."/>
        </authorList>
    </citation>
    <scope>NUCLEOTIDE SEQUENCE [LARGE SCALE GENOMIC DNA]</scope>
    <source>
        <strain evidence="4 5">F1</strain>
    </source>
</reference>
<feature type="domain" description="Sialate O-acetylesterase" evidence="3">
    <location>
        <begin position="89"/>
        <end position="340"/>
    </location>
</feature>
<dbReference type="InterPro" id="IPR036514">
    <property type="entry name" value="SGNH_hydro_sf"/>
</dbReference>
<dbReference type="PANTHER" id="PTHR22901:SF0">
    <property type="entry name" value="SIALATE O-ACETYLESTERASE"/>
    <property type="match status" value="1"/>
</dbReference>
<dbReference type="InterPro" id="IPR039329">
    <property type="entry name" value="SIAE"/>
</dbReference>
<keyword evidence="5" id="KW-1185">Reference proteome</keyword>
<name>A0A6C2UAZ7_PONDE</name>
<evidence type="ECO:0000313" key="4">
    <source>
        <dbReference type="EMBL" id="VGO16524.1"/>
    </source>
</evidence>
<sequence length="468" mass="51230">MGQSLKLGSPFGSNMVLQRETDAAIWGKAKPGEKVTISVSWSKKGYETKADADGAWKTKVKTPKAGGPLSLSIQSGDETIELSNVLAGEVWLCTGQSNMQWKMRGFGVDHWKEDAETANYPNIRFCQVAQVIALEPQDSVKASWSVCNPASVYGFSAVGFFFGRELFEALNVPIGLISVNWGGSSAEAWTSREVLGKAFPEFNERMAEYPEMIDQTGLLYPPAQKPKGMNQRNPAVLFNGMIEPLVSFAIRGAIWYQGESNVKEPVQYRTLFPAMIKDWRNRWGIGDFPFYYVQIAPWAYKNEPIGVAFLREAQTLALAVPNTGMAVTMDVGDAGNIHPKKKKPVAHRLALLALAKDYGQSNLVCSGPLFKGCRIEGGQVRLAFDHVGGGLVSRDGEALTHFTIAGKDKRFVDAEAVIDGDTVVVRAEGVSKPVAVRYGWGNADMPNLSNQEGLPAPSFRTDDWPIEN</sequence>
<evidence type="ECO:0000259" key="3">
    <source>
        <dbReference type="Pfam" id="PF03629"/>
    </source>
</evidence>
<gene>
    <name evidence="4" type="ORF">PDESU_05115</name>
</gene>
<dbReference type="EMBL" id="CAAHFG010000003">
    <property type="protein sequence ID" value="VGO16524.1"/>
    <property type="molecule type" value="Genomic_DNA"/>
</dbReference>